<dbReference type="KEGG" id="pseb:EOK75_08985"/>
<dbReference type="EMBL" id="CP039964">
    <property type="protein sequence ID" value="QCO55866.1"/>
    <property type="molecule type" value="Genomic_DNA"/>
</dbReference>
<dbReference type="CDD" id="cd06422">
    <property type="entry name" value="NTP_transferase_like_1"/>
    <property type="match status" value="1"/>
</dbReference>
<dbReference type="AlphaFoldDB" id="A0A4P8EG63"/>
<evidence type="ECO:0000313" key="5">
    <source>
        <dbReference type="EMBL" id="QCO55866.1"/>
    </source>
</evidence>
<protein>
    <submittedName>
        <fullName evidence="5">Nucleotidyltransferase family protein</fullName>
    </submittedName>
</protein>
<dbReference type="Proteomes" id="UP000298631">
    <property type="component" value="Chromosome"/>
</dbReference>
<dbReference type="OrthoDB" id="9788272at2"/>
<evidence type="ECO:0000259" key="4">
    <source>
        <dbReference type="Pfam" id="PF12804"/>
    </source>
</evidence>
<evidence type="ECO:0000256" key="2">
    <source>
        <dbReference type="ARBA" id="ARBA00022695"/>
    </source>
</evidence>
<dbReference type="RefSeq" id="WP_137193627.1">
    <property type="nucleotide sequence ID" value="NZ_CP039964.1"/>
</dbReference>
<dbReference type="Pfam" id="PF12804">
    <property type="entry name" value="NTP_transf_3"/>
    <property type="match status" value="1"/>
</dbReference>
<keyword evidence="6" id="KW-1185">Reference proteome</keyword>
<dbReference type="GO" id="GO:0016779">
    <property type="term" value="F:nucleotidyltransferase activity"/>
    <property type="evidence" value="ECO:0007669"/>
    <property type="project" value="UniProtKB-KW"/>
</dbReference>
<dbReference type="Gene3D" id="3.90.550.10">
    <property type="entry name" value="Spore Coat Polysaccharide Biosynthesis Protein SpsA, Chain A"/>
    <property type="match status" value="1"/>
</dbReference>
<proteinExistence type="predicted"/>
<evidence type="ECO:0000313" key="6">
    <source>
        <dbReference type="Proteomes" id="UP000298631"/>
    </source>
</evidence>
<dbReference type="InterPro" id="IPR050065">
    <property type="entry name" value="GlmU-like"/>
</dbReference>
<gene>
    <name evidence="5" type="ORF">EOK75_08985</name>
</gene>
<keyword evidence="2" id="KW-0548">Nucleotidyltransferase</keyword>
<dbReference type="InterPro" id="IPR029044">
    <property type="entry name" value="Nucleotide-diphossugar_trans"/>
</dbReference>
<dbReference type="PANTHER" id="PTHR43584:SF8">
    <property type="entry name" value="N-ACETYLMURAMATE ALPHA-1-PHOSPHATE URIDYLYLTRANSFERASE"/>
    <property type="match status" value="1"/>
</dbReference>
<sequence length="233" mass="24991">MRNTADAVMLFAAGFGTRMGDLTADMPKPLIPVAGMSLLDHALQQVEGAGLRRVVVNTHYKAEQISKHLVSNENIAVSWEKDAILETGGGLRAALPLLGEGPVFTLNTDAVWTGPNPLITLQDHWDGAQMDALLLLAPPNRIKGYKGAGDFILTKDGRIVRTKGAAGLAYLGAQIILPRGIEAIPDQAFSLNILWDRMIDEGRAFGVVHTGGWCDVGRPEGIAIAEEMLNHVP</sequence>
<organism evidence="5 6">
    <name type="scientific">Pseudorhodobacter turbinis</name>
    <dbReference type="NCBI Taxonomy" id="2500533"/>
    <lineage>
        <taxon>Bacteria</taxon>
        <taxon>Pseudomonadati</taxon>
        <taxon>Pseudomonadota</taxon>
        <taxon>Alphaproteobacteria</taxon>
        <taxon>Rhodobacterales</taxon>
        <taxon>Paracoccaceae</taxon>
        <taxon>Pseudorhodobacter</taxon>
    </lineage>
</organism>
<dbReference type="InterPro" id="IPR025877">
    <property type="entry name" value="MobA-like_NTP_Trfase"/>
</dbReference>
<feature type="domain" description="MobA-like NTP transferase" evidence="4">
    <location>
        <begin position="10"/>
        <end position="131"/>
    </location>
</feature>
<dbReference type="SUPFAM" id="SSF53448">
    <property type="entry name" value="Nucleotide-diphospho-sugar transferases"/>
    <property type="match status" value="1"/>
</dbReference>
<evidence type="ECO:0000256" key="1">
    <source>
        <dbReference type="ARBA" id="ARBA00022679"/>
    </source>
</evidence>
<evidence type="ECO:0000256" key="3">
    <source>
        <dbReference type="ARBA" id="ARBA00022842"/>
    </source>
</evidence>
<accession>A0A4P8EG63</accession>
<reference evidence="5 6" key="1">
    <citation type="submission" date="2019-05" db="EMBL/GenBank/DDBJ databases">
        <title>Pseudorhodobacter turbinis sp. nov., isolated from the gut of the Korean turban shell.</title>
        <authorList>
            <person name="Jeong Y.-S."/>
            <person name="Kang W.-R."/>
            <person name="Bae J.-W."/>
        </authorList>
    </citation>
    <scope>NUCLEOTIDE SEQUENCE [LARGE SCALE GENOMIC DNA]</scope>
    <source>
        <strain evidence="5 6">S12M18</strain>
    </source>
</reference>
<dbReference type="PANTHER" id="PTHR43584">
    <property type="entry name" value="NUCLEOTIDYL TRANSFERASE"/>
    <property type="match status" value="1"/>
</dbReference>
<keyword evidence="3" id="KW-0460">Magnesium</keyword>
<name>A0A4P8EG63_9RHOB</name>
<keyword evidence="1 5" id="KW-0808">Transferase</keyword>